<comment type="caution">
    <text evidence="2">The sequence shown here is derived from an EMBL/GenBank/DDBJ whole genome shotgun (WGS) entry which is preliminary data.</text>
</comment>
<gene>
    <name evidence="2" type="ORF">ACFO0N_01605</name>
</gene>
<keyword evidence="1" id="KW-0812">Transmembrane</keyword>
<sequence>MSADAVDRPGVAGRLDRFRESHYAAVALVAVTLLGFVAVAVHWAGFLAVGALLGLLSATLSRAAVHGLTFGGLVLLGFGGWLALSGALATWTSLGLLFGLSAGAALGLPTLAAVGVRALR</sequence>
<evidence type="ECO:0000256" key="1">
    <source>
        <dbReference type="SAM" id="Phobius"/>
    </source>
</evidence>
<reference evidence="2 3" key="1">
    <citation type="journal article" date="2019" name="Int. J. Syst. Evol. Microbiol.">
        <title>The Global Catalogue of Microorganisms (GCM) 10K type strain sequencing project: providing services to taxonomists for standard genome sequencing and annotation.</title>
        <authorList>
            <consortium name="The Broad Institute Genomics Platform"/>
            <consortium name="The Broad Institute Genome Sequencing Center for Infectious Disease"/>
            <person name="Wu L."/>
            <person name="Ma J."/>
        </authorList>
    </citation>
    <scope>NUCLEOTIDE SEQUENCE [LARGE SCALE GENOMIC DNA]</scope>
    <source>
        <strain evidence="2 3">CGMCC 1.12553</strain>
    </source>
</reference>
<dbReference type="AlphaFoldDB" id="A0ABD5P723"/>
<feature type="transmembrane region" description="Helical" evidence="1">
    <location>
        <begin position="63"/>
        <end position="84"/>
    </location>
</feature>
<evidence type="ECO:0000313" key="2">
    <source>
        <dbReference type="EMBL" id="MFC4356638.1"/>
    </source>
</evidence>
<accession>A0ABD5P723</accession>
<evidence type="ECO:0000313" key="3">
    <source>
        <dbReference type="Proteomes" id="UP001595921"/>
    </source>
</evidence>
<organism evidence="2 3">
    <name type="scientific">Halobium salinum</name>
    <dbReference type="NCBI Taxonomy" id="1364940"/>
    <lineage>
        <taxon>Archaea</taxon>
        <taxon>Methanobacteriati</taxon>
        <taxon>Methanobacteriota</taxon>
        <taxon>Stenosarchaea group</taxon>
        <taxon>Halobacteria</taxon>
        <taxon>Halobacteriales</taxon>
        <taxon>Haloferacaceae</taxon>
        <taxon>Halobium</taxon>
    </lineage>
</organism>
<dbReference type="Proteomes" id="UP001595921">
    <property type="component" value="Unassembled WGS sequence"/>
</dbReference>
<keyword evidence="3" id="KW-1185">Reference proteome</keyword>
<feature type="transmembrane region" description="Helical" evidence="1">
    <location>
        <begin position="23"/>
        <end position="56"/>
    </location>
</feature>
<name>A0ABD5P723_9EURY</name>
<keyword evidence="1" id="KW-1133">Transmembrane helix</keyword>
<dbReference type="RefSeq" id="WP_267625076.1">
    <property type="nucleotide sequence ID" value="NZ_JAODIW010000010.1"/>
</dbReference>
<dbReference type="EMBL" id="JBHSDS010000002">
    <property type="protein sequence ID" value="MFC4356638.1"/>
    <property type="molecule type" value="Genomic_DNA"/>
</dbReference>
<protein>
    <submittedName>
        <fullName evidence="2">Uncharacterized protein</fullName>
    </submittedName>
</protein>
<feature type="transmembrane region" description="Helical" evidence="1">
    <location>
        <begin position="96"/>
        <end position="119"/>
    </location>
</feature>
<proteinExistence type="predicted"/>
<keyword evidence="1" id="KW-0472">Membrane</keyword>